<evidence type="ECO:0000256" key="4">
    <source>
        <dbReference type="ARBA" id="ARBA00022989"/>
    </source>
</evidence>
<organism evidence="7 8">
    <name type="scientific">Pristionchus pacificus</name>
    <name type="common">Parasitic nematode worm</name>
    <dbReference type="NCBI Taxonomy" id="54126"/>
    <lineage>
        <taxon>Eukaryota</taxon>
        <taxon>Metazoa</taxon>
        <taxon>Ecdysozoa</taxon>
        <taxon>Nematoda</taxon>
        <taxon>Chromadorea</taxon>
        <taxon>Rhabditida</taxon>
        <taxon>Rhabditina</taxon>
        <taxon>Diplogasteromorpha</taxon>
        <taxon>Diplogasteroidea</taxon>
        <taxon>Neodiplogasteridae</taxon>
        <taxon>Pristionchus</taxon>
    </lineage>
</organism>
<dbReference type="AlphaFoldDB" id="A0A2A6D0S6"/>
<dbReference type="GO" id="GO:0060071">
    <property type="term" value="P:Wnt signaling pathway, planar cell polarity pathway"/>
    <property type="evidence" value="ECO:0000318"/>
    <property type="project" value="GO_Central"/>
</dbReference>
<name>A0A2A6D0S6_PRIPA</name>
<dbReference type="OrthoDB" id="8887313at2759"/>
<evidence type="ECO:0000256" key="5">
    <source>
        <dbReference type="ARBA" id="ARBA00023136"/>
    </source>
</evidence>
<comment type="similarity">
    <text evidence="6">Belongs to the Vang family.</text>
</comment>
<dbReference type="GO" id="GO:0016324">
    <property type="term" value="C:apical plasma membrane"/>
    <property type="evidence" value="ECO:0007669"/>
    <property type="project" value="EnsemblMetazoa"/>
</dbReference>
<dbReference type="GO" id="GO:0030165">
    <property type="term" value="F:PDZ domain binding"/>
    <property type="evidence" value="ECO:0007669"/>
    <property type="project" value="EnsemblMetazoa"/>
</dbReference>
<evidence type="ECO:0000256" key="1">
    <source>
        <dbReference type="ARBA" id="ARBA00004651"/>
    </source>
</evidence>
<dbReference type="GO" id="GO:0005886">
    <property type="term" value="C:plasma membrane"/>
    <property type="evidence" value="ECO:0000318"/>
    <property type="project" value="GO_Central"/>
</dbReference>
<keyword evidence="5" id="KW-0472">Membrane</keyword>
<evidence type="ECO:0000256" key="3">
    <source>
        <dbReference type="ARBA" id="ARBA00022692"/>
    </source>
</evidence>
<keyword evidence="4" id="KW-1133">Transmembrane helix</keyword>
<reference evidence="7" key="2">
    <citation type="submission" date="2022-06" db="UniProtKB">
        <authorList>
            <consortium name="EnsemblMetazoa"/>
        </authorList>
    </citation>
    <scope>IDENTIFICATION</scope>
    <source>
        <strain evidence="7">PS312</strain>
    </source>
</reference>
<keyword evidence="2" id="KW-1003">Cell membrane</keyword>
<dbReference type="PANTHER" id="PTHR20886">
    <property type="entry name" value="VANG-LIKE PROTEIN"/>
    <property type="match status" value="1"/>
</dbReference>
<reference evidence="8" key="1">
    <citation type="journal article" date="2008" name="Nat. Genet.">
        <title>The Pristionchus pacificus genome provides a unique perspective on nematode lifestyle and parasitism.</title>
        <authorList>
            <person name="Dieterich C."/>
            <person name="Clifton S.W."/>
            <person name="Schuster L.N."/>
            <person name="Chinwalla A."/>
            <person name="Delehaunty K."/>
            <person name="Dinkelacker I."/>
            <person name="Fulton L."/>
            <person name="Fulton R."/>
            <person name="Godfrey J."/>
            <person name="Minx P."/>
            <person name="Mitreva M."/>
            <person name="Roeseler W."/>
            <person name="Tian H."/>
            <person name="Witte H."/>
            <person name="Yang S.P."/>
            <person name="Wilson R.K."/>
            <person name="Sommer R.J."/>
        </authorList>
    </citation>
    <scope>NUCLEOTIDE SEQUENCE [LARGE SCALE GENOMIC DNA]</scope>
    <source>
        <strain evidence="8">PS312</strain>
    </source>
</reference>
<evidence type="ECO:0000256" key="6">
    <source>
        <dbReference type="ARBA" id="ARBA00025718"/>
    </source>
</evidence>
<comment type="subcellular location">
    <subcellularLocation>
        <location evidence="1">Cell membrane</location>
        <topology evidence="1">Multi-pass membrane protein</topology>
    </subcellularLocation>
</comment>
<gene>
    <name evidence="7" type="primary">WBGene00108358</name>
</gene>
<keyword evidence="3" id="KW-0812">Transmembrane</keyword>
<dbReference type="Pfam" id="PF06638">
    <property type="entry name" value="Strabismus"/>
    <property type="match status" value="1"/>
</dbReference>
<dbReference type="EnsemblMetazoa" id="PPA18804.1">
    <property type="protein sequence ID" value="PPA18804.1"/>
    <property type="gene ID" value="WBGene00108358"/>
</dbReference>
<sequence>MTLVRIVATLLSSRGDHHLFSFFFVFFFFPSQMSVVSERSATRPRYQSHPQRPRPLGGRGRGYSQSDVGGFDQPLIYPQHHNFSAIASEGQKRLQPYDNWADDATAVTGASENDFLDAYEENKQIDSPVGTVVVRRCSRLLWLMLSSLICISAFLSAPLMVTIPFFLHHYRSEWPAITCELDCQGNLFDLAFKSFFLLVAQLAMYYRRATADLPRLYFARAAITFLVLFELIGFWLFYAVRILLERQAAYIHITSFALSLLNALLCTHYLSLIVLELRKHRKEYYITIVRDPDGESKTMSIGKMSLQEAAVQVLRFYQAQFPSFNIGLDRARNSTNRMTSFAASELKVYDIENMGREHSSINEDTARTLMEQMARRRPNRHYDMYKREQDWEQKVNKRKYRFLAASEDLFSQVLPVYNQHEGPKNGEMDLRKTAESMYTCIHRTLTKYLKVTKQTERNSPEAVKDHIEKLSSMSPSGRFPVDLPRLLPLSMAHPSPFDVTIRKRTSECNLSAQSLPSHSLTSLNNPFNLLRSFR</sequence>
<dbReference type="GO" id="GO:0016323">
    <property type="term" value="C:basolateral plasma membrane"/>
    <property type="evidence" value="ECO:0007669"/>
    <property type="project" value="EnsemblMetazoa"/>
</dbReference>
<accession>A0A2A6D0S6</accession>
<evidence type="ECO:0000313" key="7">
    <source>
        <dbReference type="EnsemblMetazoa" id="PPA18804.1"/>
    </source>
</evidence>
<evidence type="ECO:0000313" key="8">
    <source>
        <dbReference type="Proteomes" id="UP000005239"/>
    </source>
</evidence>
<keyword evidence="8" id="KW-1185">Reference proteome</keyword>
<dbReference type="Proteomes" id="UP000005239">
    <property type="component" value="Unassembled WGS sequence"/>
</dbReference>
<dbReference type="InterPro" id="IPR009539">
    <property type="entry name" value="VANGL"/>
</dbReference>
<proteinExistence type="inferred from homology"/>
<protein>
    <submittedName>
        <fullName evidence="7">Vang-1</fullName>
    </submittedName>
</protein>
<accession>A0A8R1YF76</accession>
<dbReference type="GO" id="GO:0048546">
    <property type="term" value="P:digestive tract morphogenesis"/>
    <property type="evidence" value="ECO:0007669"/>
    <property type="project" value="EnsemblMetazoa"/>
</dbReference>
<dbReference type="GO" id="GO:0001736">
    <property type="term" value="P:establishment of planar polarity"/>
    <property type="evidence" value="ECO:0000318"/>
    <property type="project" value="GO_Central"/>
</dbReference>
<evidence type="ECO:0000256" key="2">
    <source>
        <dbReference type="ARBA" id="ARBA00022475"/>
    </source>
</evidence>